<dbReference type="GO" id="GO:0004527">
    <property type="term" value="F:exonuclease activity"/>
    <property type="evidence" value="ECO:0007669"/>
    <property type="project" value="UniProtKB-KW"/>
</dbReference>
<dbReference type="Gene3D" id="3.30.420.10">
    <property type="entry name" value="Ribonuclease H-like superfamily/Ribonuclease H"/>
    <property type="match status" value="1"/>
</dbReference>
<dbReference type="EC" id="3.1.-.-" evidence="2"/>
<dbReference type="CDD" id="cd06130">
    <property type="entry name" value="DNA_pol_III_epsilon_like"/>
    <property type="match status" value="1"/>
</dbReference>
<evidence type="ECO:0000313" key="2">
    <source>
        <dbReference type="EMBL" id="MFC4738280.1"/>
    </source>
</evidence>
<keyword evidence="2" id="KW-0540">Nuclease</keyword>
<dbReference type="EMBL" id="JBHSGK010000021">
    <property type="protein sequence ID" value="MFC4738280.1"/>
    <property type="molecule type" value="Genomic_DNA"/>
</dbReference>
<name>A0ABV9P016_9BACI</name>
<dbReference type="InterPro" id="IPR036397">
    <property type="entry name" value="RNaseH_sf"/>
</dbReference>
<dbReference type="RefSeq" id="WP_377910865.1">
    <property type="nucleotide sequence ID" value="NZ_JBHSGK010000021.1"/>
</dbReference>
<keyword evidence="2" id="KW-0269">Exonuclease</keyword>
<evidence type="ECO:0000313" key="3">
    <source>
        <dbReference type="Proteomes" id="UP001595896"/>
    </source>
</evidence>
<proteinExistence type="predicted"/>
<dbReference type="PANTHER" id="PTHR30231:SF42">
    <property type="entry name" value="EXONUCLEASE"/>
    <property type="match status" value="1"/>
</dbReference>
<dbReference type="PANTHER" id="PTHR30231">
    <property type="entry name" value="DNA POLYMERASE III SUBUNIT EPSILON"/>
    <property type="match status" value="1"/>
</dbReference>
<dbReference type="Pfam" id="PF00929">
    <property type="entry name" value="RNase_T"/>
    <property type="match status" value="1"/>
</dbReference>
<sequence>MNFTAIDFETASTEQGSACAIGLVRVENSEITQEVYSLIRPFSPYFDPKCVRVHGITWEDVKSEPTFQELWPEIEPLIQDQLLIAHNASFDMKVLRSALQVWGISGLSAAYNCSVQVSRKTWPEFYNHKLSTVAHELSIDLNHHHALDDARAAASIIIKAQEIHNAFSEQAFLQHLNLHNGSIAPGAHFTPAANRKRKQLALSSNGLIQSDRR</sequence>
<dbReference type="SUPFAM" id="SSF53098">
    <property type="entry name" value="Ribonuclease H-like"/>
    <property type="match status" value="1"/>
</dbReference>
<feature type="domain" description="Exonuclease" evidence="1">
    <location>
        <begin position="2"/>
        <end position="166"/>
    </location>
</feature>
<keyword evidence="2" id="KW-0378">Hydrolase</keyword>
<organism evidence="2 3">
    <name type="scientific">Bacillus daqingensis</name>
    <dbReference type="NCBI Taxonomy" id="872396"/>
    <lineage>
        <taxon>Bacteria</taxon>
        <taxon>Bacillati</taxon>
        <taxon>Bacillota</taxon>
        <taxon>Bacilli</taxon>
        <taxon>Bacillales</taxon>
        <taxon>Bacillaceae</taxon>
        <taxon>Bacillus</taxon>
    </lineage>
</organism>
<evidence type="ECO:0000259" key="1">
    <source>
        <dbReference type="SMART" id="SM00479"/>
    </source>
</evidence>
<dbReference type="Proteomes" id="UP001595896">
    <property type="component" value="Unassembled WGS sequence"/>
</dbReference>
<dbReference type="InterPro" id="IPR013520">
    <property type="entry name" value="Ribonucl_H"/>
</dbReference>
<dbReference type="InterPro" id="IPR012337">
    <property type="entry name" value="RNaseH-like_sf"/>
</dbReference>
<dbReference type="SMART" id="SM00479">
    <property type="entry name" value="EXOIII"/>
    <property type="match status" value="1"/>
</dbReference>
<keyword evidence="3" id="KW-1185">Reference proteome</keyword>
<comment type="caution">
    <text evidence="2">The sequence shown here is derived from an EMBL/GenBank/DDBJ whole genome shotgun (WGS) entry which is preliminary data.</text>
</comment>
<accession>A0ABV9P016</accession>
<gene>
    <name evidence="2" type="ORF">ACFO4L_17040</name>
</gene>
<protein>
    <submittedName>
        <fullName evidence="2">3'-5' exonuclease</fullName>
        <ecNumber evidence="2">3.1.-.-</ecNumber>
    </submittedName>
</protein>
<reference evidence="3" key="1">
    <citation type="journal article" date="2019" name="Int. J. Syst. Evol. Microbiol.">
        <title>The Global Catalogue of Microorganisms (GCM) 10K type strain sequencing project: providing services to taxonomists for standard genome sequencing and annotation.</title>
        <authorList>
            <consortium name="The Broad Institute Genomics Platform"/>
            <consortium name="The Broad Institute Genome Sequencing Center for Infectious Disease"/>
            <person name="Wu L."/>
            <person name="Ma J."/>
        </authorList>
    </citation>
    <scope>NUCLEOTIDE SEQUENCE [LARGE SCALE GENOMIC DNA]</scope>
    <source>
        <strain evidence="3">JCM 12165</strain>
    </source>
</reference>